<dbReference type="Proteomes" id="UP000398389">
    <property type="component" value="Unassembled WGS sequence"/>
</dbReference>
<dbReference type="Pfam" id="PF08487">
    <property type="entry name" value="VIT"/>
    <property type="match status" value="1"/>
</dbReference>
<dbReference type="PANTHER" id="PTHR45737">
    <property type="entry name" value="VON WILLEBRAND FACTOR A DOMAIN-CONTAINING PROTEIN 5A"/>
    <property type="match status" value="1"/>
</dbReference>
<evidence type="ECO:0000256" key="1">
    <source>
        <dbReference type="ARBA" id="ARBA00004567"/>
    </source>
</evidence>
<dbReference type="AlphaFoldDB" id="A0A5E8BFB0"/>
<evidence type="ECO:0008006" key="9">
    <source>
        <dbReference type="Google" id="ProtNLM"/>
    </source>
</evidence>
<reference evidence="7 8" key="1">
    <citation type="submission" date="2019-09" db="EMBL/GenBank/DDBJ databases">
        <authorList>
            <person name="Brejova B."/>
        </authorList>
    </citation>
    <scope>NUCLEOTIDE SEQUENCE [LARGE SCALE GENOMIC DNA]</scope>
</reference>
<dbReference type="SUPFAM" id="SSF53300">
    <property type="entry name" value="vWA-like"/>
    <property type="match status" value="1"/>
</dbReference>
<accession>A0A5E8BFB0</accession>
<evidence type="ECO:0000259" key="6">
    <source>
        <dbReference type="PROSITE" id="PS51468"/>
    </source>
</evidence>
<dbReference type="SMART" id="SM00327">
    <property type="entry name" value="VWA"/>
    <property type="match status" value="1"/>
</dbReference>
<feature type="region of interest" description="Disordered" evidence="4">
    <location>
        <begin position="876"/>
        <end position="903"/>
    </location>
</feature>
<dbReference type="Pfam" id="PF13768">
    <property type="entry name" value="VWA_3"/>
    <property type="match status" value="1"/>
</dbReference>
<feature type="domain" description="VIT" evidence="6">
    <location>
        <begin position="14"/>
        <end position="179"/>
    </location>
</feature>
<gene>
    <name evidence="7" type="ORF">SAPINGB_P002268</name>
</gene>
<dbReference type="EMBL" id="CABVLU010000002">
    <property type="protein sequence ID" value="VVT49435.1"/>
    <property type="molecule type" value="Genomic_DNA"/>
</dbReference>
<keyword evidence="8" id="KW-1185">Reference proteome</keyword>
<dbReference type="InterPro" id="IPR002035">
    <property type="entry name" value="VWF_A"/>
</dbReference>
<protein>
    <recommendedName>
        <fullName evidence="9">VWFA domain-containing protein</fullName>
    </recommendedName>
</protein>
<keyword evidence="3" id="KW-0811">Translocation</keyword>
<dbReference type="RefSeq" id="XP_031852878.1">
    <property type="nucleotide sequence ID" value="XM_031996987.1"/>
</dbReference>
<keyword evidence="3" id="KW-0539">Nucleus</keyword>
<evidence type="ECO:0000256" key="3">
    <source>
        <dbReference type="ARBA" id="ARBA00023132"/>
    </source>
</evidence>
<dbReference type="GeneID" id="43581087"/>
<keyword evidence="3" id="KW-0653">Protein transport</keyword>
<evidence type="ECO:0000313" key="8">
    <source>
        <dbReference type="Proteomes" id="UP000398389"/>
    </source>
</evidence>
<dbReference type="InterPro" id="IPR036465">
    <property type="entry name" value="vWFA_dom_sf"/>
</dbReference>
<evidence type="ECO:0000256" key="2">
    <source>
        <dbReference type="ARBA" id="ARBA00004620"/>
    </source>
</evidence>
<keyword evidence="3" id="KW-0906">Nuclear pore complex</keyword>
<evidence type="ECO:0000313" key="7">
    <source>
        <dbReference type="EMBL" id="VVT49435.1"/>
    </source>
</evidence>
<keyword evidence="3" id="KW-0813">Transport</keyword>
<evidence type="ECO:0000256" key="4">
    <source>
        <dbReference type="SAM" id="MobiDB-lite"/>
    </source>
</evidence>
<keyword evidence="3" id="KW-0509">mRNA transport</keyword>
<dbReference type="PROSITE" id="PS51468">
    <property type="entry name" value="VIT"/>
    <property type="match status" value="1"/>
</dbReference>
<feature type="domain" description="VWFA" evidence="5">
    <location>
        <begin position="319"/>
        <end position="516"/>
    </location>
</feature>
<organism evidence="7 8">
    <name type="scientific">Magnusiomyces paraingens</name>
    <dbReference type="NCBI Taxonomy" id="2606893"/>
    <lineage>
        <taxon>Eukaryota</taxon>
        <taxon>Fungi</taxon>
        <taxon>Dikarya</taxon>
        <taxon>Ascomycota</taxon>
        <taxon>Saccharomycotina</taxon>
        <taxon>Dipodascomycetes</taxon>
        <taxon>Dipodascales</taxon>
        <taxon>Dipodascaceae</taxon>
        <taxon>Magnusiomyces</taxon>
    </lineage>
</organism>
<proteinExistence type="predicted"/>
<name>A0A5E8BFB0_9ASCO</name>
<comment type="subcellular location">
    <subcellularLocation>
        <location evidence="2">Nucleus membrane</location>
        <topology evidence="2">Peripheral membrane protein</topology>
        <orientation evidence="2">Nucleoplasmic side</orientation>
    </subcellularLocation>
    <subcellularLocation>
        <location evidence="1">Nucleus</location>
        <location evidence="1">Nuclear pore complex</location>
    </subcellularLocation>
</comment>
<dbReference type="Pfam" id="PF13634">
    <property type="entry name" value="Nucleoporin_FG"/>
    <property type="match status" value="1"/>
</dbReference>
<dbReference type="OrthoDB" id="4096638at2759"/>
<dbReference type="PANTHER" id="PTHR45737:SF6">
    <property type="entry name" value="VON WILLEBRAND FACTOR A DOMAIN-CONTAINING PROTEIN 5A"/>
    <property type="match status" value="1"/>
</dbReference>
<dbReference type="Gene3D" id="3.40.50.410">
    <property type="entry name" value="von Willebrand factor, type A domain"/>
    <property type="match status" value="1"/>
</dbReference>
<sequence length="1084" mass="119295">MSINHSCIYISRPDETSFTKVEKLSSLFNCLSTKVNATITSPFGANIKITQVFQLNPKPDDDFFERLLESKFRKHKLRTITCIPDIEDNYEGHLQFTYHFPIPPSGSITSFKASIGNNRKIMGKFTNATQAKQEFQEIVEKHKETVVALATTYSDDIFEVDFGNIPWDSTVEVELEYFSLLEYDIQYDGYRFFIPTNIFPRYGPSPSKINGVVGHYSAGTTPQFGTYISVKLSSSENKTIESISHKDTAKVTTNSVTYVSKEELGIVNDFVVIIKDSDKKELAAHLSKWGPLPETPVLSNLLTIDLRPEIPSKITSAKEIIFLIDCSGSMSDNIPTLKDALQLYLSSLPAPGTNCDYPIYFNFVSFGSNYSFLWPHSRLLNNASFQTARTFIDEIDSNMGGTEILKPIIEINRVIKKSTYRDTTNDVYTDPIEREIIVLTDGEITYVDRVKEFVENIVPSYDPKTSGTLRVHSFGVGDNVSHGLLNALAKAGRGFKQSVLNNERMEVKVSRLLQNILSPNVINTTVYWSLKGKENNEKKHAEKDDDFEIVEGYDEPLEFKLTESLEDLKVNEADHLTVPKTGLFPVLSNMDSRLYIFLKYAKVVAPSVKVVLHFNDKSTKTYEAPVVQDDDDDDDDDEAGSKFLFIAGARALVSAISTDSITKSMGSNISILPTYMIPKIERLKFCDSIGETFGLITPWTSLIAVEESVGSSDGKKPSSLNKNASQQKVFFANTPNPSSTSFKLFGNSQVPTSSLFGSSNQYAPALIGSSHQSVTGLFGNPQQSSFGLFGSSQQSAPGLFGDYQQSSSGLFGSSQQFAPGLFGDYQQSSSGLFGSSQQSAPGLFGNSQQSSSGLFGSSQQFAPGLFGDYQQSSSRLFGSSQQSAPGLFGNSQQSSSGLVGSSNQSTTGLFGSSKKVAHTNSSFSQMQKIRRDYPKDYGSSSIQNPQSASFLFNKPDSHHTELPESSAASGSECYQNLAIVTRACNFDGSFDVTPELYKLLSPAHSQPQLASIDAANNPNASGYVALAVTVYLDKLVQDAISFKISLGESLNLLLQKINQYVAHSYANDAQKLETERKVLQELFK</sequence>
<dbReference type="InterPro" id="IPR013694">
    <property type="entry name" value="VIT"/>
</dbReference>
<dbReference type="InterPro" id="IPR025574">
    <property type="entry name" value="Nucleoporin_FG_rpt"/>
</dbReference>
<evidence type="ECO:0000259" key="5">
    <source>
        <dbReference type="PROSITE" id="PS50234"/>
    </source>
</evidence>
<dbReference type="PROSITE" id="PS50234">
    <property type="entry name" value="VWFA"/>
    <property type="match status" value="1"/>
</dbReference>